<dbReference type="EMBL" id="GL890930">
    <property type="protein sequence ID" value="EGJ31881.1"/>
    <property type="molecule type" value="Genomic_DNA"/>
</dbReference>
<name>F4XTQ5_9CYAN</name>
<accession>F4XTQ5</accession>
<dbReference type="Proteomes" id="UP000003959">
    <property type="component" value="Unassembled WGS sequence"/>
</dbReference>
<dbReference type="HOGENOM" id="CLU_2807724_0_0_3"/>
<gene>
    <name evidence="1" type="ORF">LYNGBM3L_32250</name>
</gene>
<reference evidence="2" key="1">
    <citation type="journal article" date="2011" name="Proc. Natl. Acad. Sci. U.S.A.">
        <title>Genomic insights into the physiology and ecology of the marine filamentous cyanobacterium Lyngbya majuscula.</title>
        <authorList>
            <person name="Jones A.C."/>
            <person name="Monroe E.A."/>
            <person name="Podell S."/>
            <person name="Hess W.R."/>
            <person name="Klages S."/>
            <person name="Esquenazi E."/>
            <person name="Niessen S."/>
            <person name="Hoover H."/>
            <person name="Rothmann M."/>
            <person name="Lasken R.S."/>
            <person name="Yates J.R.III."/>
            <person name="Reinhardt R."/>
            <person name="Kube M."/>
            <person name="Burkart M.D."/>
            <person name="Allen E.E."/>
            <person name="Dorrestein P.C."/>
            <person name="Gerwick W.H."/>
            <person name="Gerwick L."/>
        </authorList>
    </citation>
    <scope>NUCLEOTIDE SEQUENCE [LARGE SCALE GENOMIC DNA]</scope>
    <source>
        <strain evidence="2">3L</strain>
    </source>
</reference>
<dbReference type="AlphaFoldDB" id="F4XTQ5"/>
<evidence type="ECO:0000313" key="1">
    <source>
        <dbReference type="EMBL" id="EGJ31881.1"/>
    </source>
</evidence>
<protein>
    <submittedName>
        <fullName evidence="1">Uncharacterized protein</fullName>
    </submittedName>
</protein>
<keyword evidence="2" id="KW-1185">Reference proteome</keyword>
<proteinExistence type="predicted"/>
<sequence>MGQMVFYQCLRSVVFSGIPTPHIPIPAPAIVSNSHKESLESFEGFVVEFELTDSELGREFCGGVWWV</sequence>
<organism evidence="1 2">
    <name type="scientific">Moorena producens 3L</name>
    <dbReference type="NCBI Taxonomy" id="489825"/>
    <lineage>
        <taxon>Bacteria</taxon>
        <taxon>Bacillati</taxon>
        <taxon>Cyanobacteriota</taxon>
        <taxon>Cyanophyceae</taxon>
        <taxon>Coleofasciculales</taxon>
        <taxon>Coleofasciculaceae</taxon>
        <taxon>Moorena</taxon>
    </lineage>
</organism>
<evidence type="ECO:0000313" key="2">
    <source>
        <dbReference type="Proteomes" id="UP000003959"/>
    </source>
</evidence>